<reference evidence="1 2" key="1">
    <citation type="submission" date="2016-01" db="EMBL/GenBank/DDBJ databases">
        <authorList>
            <person name="Oliw E.H."/>
        </authorList>
    </citation>
    <scope>NUCLEOTIDE SEQUENCE [LARGE SCALE GENOMIC DNA]</scope>
    <source>
        <strain evidence="1">LMG 27134</strain>
    </source>
</reference>
<name>A0A158GX43_9BURK</name>
<gene>
    <name evidence="1" type="ORF">AWB69_03532</name>
</gene>
<evidence type="ECO:0000313" key="2">
    <source>
        <dbReference type="Proteomes" id="UP000054683"/>
    </source>
</evidence>
<protein>
    <submittedName>
        <fullName evidence="1">Beta-lactamase domain-containing protein</fullName>
    </submittedName>
</protein>
<dbReference type="EMBL" id="FCOK02000021">
    <property type="protein sequence ID" value="SAL36675.1"/>
    <property type="molecule type" value="Genomic_DNA"/>
</dbReference>
<dbReference type="Gene3D" id="3.60.15.10">
    <property type="entry name" value="Ribonuclease Z/Hydroxyacylglutathione hydrolase-like"/>
    <property type="match status" value="1"/>
</dbReference>
<dbReference type="InterPro" id="IPR036866">
    <property type="entry name" value="RibonucZ/Hydroxyglut_hydro"/>
</dbReference>
<organism evidence="1 2">
    <name type="scientific">Caballeronia udeis</name>
    <dbReference type="NCBI Taxonomy" id="1232866"/>
    <lineage>
        <taxon>Bacteria</taxon>
        <taxon>Pseudomonadati</taxon>
        <taxon>Pseudomonadota</taxon>
        <taxon>Betaproteobacteria</taxon>
        <taxon>Burkholderiales</taxon>
        <taxon>Burkholderiaceae</taxon>
        <taxon>Caballeronia</taxon>
    </lineage>
</organism>
<proteinExistence type="predicted"/>
<dbReference type="OrthoDB" id="9784009at2"/>
<dbReference type="Proteomes" id="UP000054683">
    <property type="component" value="Unassembled WGS sequence"/>
</dbReference>
<dbReference type="AlphaFoldDB" id="A0A158GX43"/>
<accession>A0A158GX43</accession>
<sequence>MIFKQFFDPVSSTFTYLMASRAGGGALIIDPVKAQLAAYLAVIEEIGAQLVLHGCRARFFSIGKRQHSGRPFPYHRHNAAVRSHDRVNRRRMLA</sequence>
<evidence type="ECO:0000313" key="1">
    <source>
        <dbReference type="EMBL" id="SAL36675.1"/>
    </source>
</evidence>
<dbReference type="RefSeq" id="WP_062086789.1">
    <property type="nucleotide sequence ID" value="NZ_FCOK02000021.1"/>
</dbReference>